<dbReference type="Pfam" id="PF13930">
    <property type="entry name" value="Endonuclea_NS_2"/>
    <property type="match status" value="1"/>
</dbReference>
<dbReference type="GO" id="GO:0016787">
    <property type="term" value="F:hydrolase activity"/>
    <property type="evidence" value="ECO:0007669"/>
    <property type="project" value="UniProtKB-KW"/>
</dbReference>
<keyword evidence="3" id="KW-0255">Endonuclease</keyword>
<reference evidence="2 4" key="1">
    <citation type="submission" date="2015-12" db="EMBL/GenBank/DDBJ databases">
        <authorList>
            <person name="Andreevskaya M."/>
        </authorList>
    </citation>
    <scope>NUCLEOTIDE SEQUENCE [LARGE SCALE GENOMIC DNA]</scope>
    <source>
        <strain evidence="2 4">C122c</strain>
    </source>
</reference>
<organism evidence="3 5">
    <name type="scientific">Leuconostoc gasicomitatum</name>
    <dbReference type="NCBI Taxonomy" id="115778"/>
    <lineage>
        <taxon>Bacteria</taxon>
        <taxon>Bacillati</taxon>
        <taxon>Bacillota</taxon>
        <taxon>Bacilli</taxon>
        <taxon>Lactobacillales</taxon>
        <taxon>Lactobacillaceae</taxon>
        <taxon>Leuconostoc</taxon>
        <taxon>Leuconostoc gelidum group</taxon>
    </lineage>
</organism>
<evidence type="ECO:0000313" key="3">
    <source>
        <dbReference type="EMBL" id="MBZ5962127.1"/>
    </source>
</evidence>
<dbReference type="GeneID" id="34300938"/>
<dbReference type="InterPro" id="IPR044927">
    <property type="entry name" value="Endonuclea_NS_2"/>
</dbReference>
<evidence type="ECO:0000259" key="1">
    <source>
        <dbReference type="Pfam" id="PF13930"/>
    </source>
</evidence>
<dbReference type="InterPro" id="IPR044929">
    <property type="entry name" value="DNA/RNA_non-sp_Endonuclease_sf"/>
</dbReference>
<comment type="caution">
    <text evidence="3">The sequence shown here is derived from an EMBL/GenBank/DDBJ whole genome shotgun (WGS) entry which is preliminary data.</text>
</comment>
<dbReference type="EMBL" id="FBSY01000007">
    <property type="protein sequence ID" value="CUW11032.1"/>
    <property type="molecule type" value="Genomic_DNA"/>
</dbReference>
<keyword evidence="4" id="KW-1185">Reference proteome</keyword>
<keyword evidence="3" id="KW-0540">Nuclease</keyword>
<evidence type="ECO:0000313" key="5">
    <source>
        <dbReference type="Proteomes" id="UP000752647"/>
    </source>
</evidence>
<dbReference type="Gene3D" id="3.40.570.10">
    <property type="entry name" value="Extracellular Endonuclease, subunit A"/>
    <property type="match status" value="1"/>
</dbReference>
<dbReference type="GO" id="GO:0004519">
    <property type="term" value="F:endonuclease activity"/>
    <property type="evidence" value="ECO:0007669"/>
    <property type="project" value="UniProtKB-KW"/>
</dbReference>
<proteinExistence type="predicted"/>
<sequence length="291" mass="33020">MASKRTYKRKKQPQNKILSLLILVAVFGFYFWQSQQNQQKKSEPTSKYTQAIAADNQALLDLKWDGTLNGDIVHINNNQATFTESELKQTFPSQASKWRPVDGLSLSPLDNQGRSQQGNFIASKASIDKVTTRPDRISYDVRPSGWFINDRFDGTKWVGGYHDNPNVKLGNGKQALWNKSHIVGYQFFGMPTMVTENMTTGTRVQNAYPGQLVPEDDIRNAISKHPNISIRGQVTPLYIDDDRLSRGVHYMAKSIQDNGKTLNLNYWIFNVQPGIQIDYKTAKFKVLNSAK</sequence>
<reference evidence="3" key="2">
    <citation type="submission" date="2021-05" db="EMBL/GenBank/DDBJ databases">
        <title>Pangenome of Leuconostoc gelidum warrants species status for Leuconostoc gelidum subsp. gasicomitatum.</title>
        <authorList>
            <person name="Johansson P."/>
            <person name="Sade E."/>
            <person name="Hultman J."/>
            <person name="Auvinen P."/>
            <person name="Bjorkroth J."/>
        </authorList>
    </citation>
    <scope>NUCLEOTIDE SEQUENCE</scope>
    <source>
        <strain evidence="3">A.21.4</strain>
    </source>
</reference>
<dbReference type="AlphaFoldDB" id="A0A9Q3SXF7"/>
<dbReference type="EC" id="3.1.30.-" evidence="2"/>
<evidence type="ECO:0000313" key="2">
    <source>
        <dbReference type="EMBL" id="CUW11032.1"/>
    </source>
</evidence>
<dbReference type="RefSeq" id="WP_013231865.1">
    <property type="nucleotide sequence ID" value="NZ_BPKT01000007.1"/>
</dbReference>
<keyword evidence="2" id="KW-0378">Hydrolase</keyword>
<accession>A0A9Q3SXF7</accession>
<feature type="domain" description="Type VII secretion system protein EssD-like" evidence="1">
    <location>
        <begin position="173"/>
        <end position="254"/>
    </location>
</feature>
<name>A0A9Q3SXF7_9LACO</name>
<gene>
    <name evidence="2" type="ORF">C122C_0874</name>
    <name evidence="3" type="ORF">KIJ12_02960</name>
</gene>
<protein>
    <submittedName>
        <fullName evidence="2">DNA-entry nuclease (Competence-specific nuclease)</fullName>
        <ecNumber evidence="2">3.1.30.-</ecNumber>
    </submittedName>
    <submittedName>
        <fullName evidence="3">DNA/RNA non-specific endonuclease</fullName>
    </submittedName>
</protein>
<evidence type="ECO:0000313" key="4">
    <source>
        <dbReference type="Proteomes" id="UP000199271"/>
    </source>
</evidence>
<dbReference type="EMBL" id="JAHBFI010000007">
    <property type="protein sequence ID" value="MBZ5962127.1"/>
    <property type="molecule type" value="Genomic_DNA"/>
</dbReference>
<dbReference type="Proteomes" id="UP000752647">
    <property type="component" value="Unassembled WGS sequence"/>
</dbReference>
<dbReference type="OMA" id="WNKSHIV"/>
<dbReference type="Proteomes" id="UP000199271">
    <property type="component" value="Unassembled WGS sequence"/>
</dbReference>